<comment type="catalytic activity">
    <reaction evidence="1 10">
        <text>Endonucleolytic cleavage of DNA to give random double-stranded fragments with terminal 5'-phosphates, ATP is simultaneously hydrolyzed.</text>
        <dbReference type="EC" id="3.1.21.3"/>
    </reaction>
</comment>
<feature type="region of interest" description="Disordered" evidence="11">
    <location>
        <begin position="943"/>
        <end position="974"/>
    </location>
</feature>
<evidence type="ECO:0000313" key="14">
    <source>
        <dbReference type="Proteomes" id="UP000249169"/>
    </source>
</evidence>
<dbReference type="SUPFAM" id="SSF52540">
    <property type="entry name" value="P-loop containing nucleoside triphosphate hydrolases"/>
    <property type="match status" value="1"/>
</dbReference>
<evidence type="ECO:0000256" key="8">
    <source>
        <dbReference type="ARBA" id="ARBA00022840"/>
    </source>
</evidence>
<keyword evidence="9 10" id="KW-0238">DNA-binding</keyword>
<evidence type="ECO:0000259" key="12">
    <source>
        <dbReference type="PROSITE" id="PS51192"/>
    </source>
</evidence>
<proteinExistence type="inferred from homology"/>
<dbReference type="Gene3D" id="3.40.50.300">
    <property type="entry name" value="P-loop containing nucleotide triphosphate hydrolases"/>
    <property type="match status" value="2"/>
</dbReference>
<evidence type="ECO:0000256" key="5">
    <source>
        <dbReference type="ARBA" id="ARBA00022747"/>
    </source>
</evidence>
<sequence>MSEESAVELPGLRFLESLGYTELSAAEVNAQRESLERVLLKDTLVDALVRINAIGRATALSVYNELAGLGDNEAWFKRLRGQYSKMVPGESTSKTIRLLDFERPQNNTWGVTRQFYVRASGRVIEADLVVFVNGIPLVVIEAKDITVGVGKGIAQIRRYEQDVEALFAPNAFNIATTGATLRYGATGASSQYWFDWPESTIPGEPFARTQAMERGFTELLTPARLLDLIAHFIVFERDATGQKVVKKICRYQQLRAVNKMVARVIEGKHRKGLIWHTQGSGKSLTMVFATLKLKFHRGIEHPQLKNPNILVITDRNDLDAQISSTFAACGLPNPRHARSSAELRALIDQKSPGRVITSTIFKLDGDDPRLQGATLKARQDAAARLAAPDSSNWIVLVDECHRTQEALLGAYLRATFPEAFFFGFTGTPVKKNDKDTYANFGAPGEGYLDKYGIDEAVRDGATVEVRYTARLPEWHLDDAALDAAFEQDFAHEDDATRRRLKERGAQRSDLARLPARIAQIAADIWQHFRAHIHPDGYKAQIVTVDRRAVAEHKKALDAVIAAWYVAEQGLSESEARLRATGHSAAIYSANANDRGEVLEDDEMKKVLRFQLSAAEQADAIKRFRDPDDPLSFLIVCDKLLTGFDAPVEQAMYLDKPLRDHNLLQAITRTNRRYGDKPYGLIVDYFGVSKNLQDALSAYRADDVKNAMRPESGLHDELRDAHREVMAMIDPAMRSNALHAVRALGSLDRYYDFCQRAKTFIALYAALMPDPVVIPYAPDFKLVGAMIPVGKIEWEHEEPDLDFAHYSAKIRQMLANHVEVTGIRQLCTLRPLSDPRFWTDFNDPDAEDSRDLHTAAVRKTAELKKIIAEKLAENAERYASFSERLKELIAQFQLGLFDDDADKLDALESVARDLQAEDAAHQSSRLSERAFGIWSILKTTVADDADAHPDDASPTEGQADAPPTEGHPTEGQTESTSYAEAYADGTTHAQRLTALEALAEDIAALYQSDELATIRWQEKGSVRHELRKRVRHMLLRHDVPRWEELPEKIETFALKHFAKS</sequence>
<organism evidence="13 14">
    <name type="scientific">Lujinxingia litoralis</name>
    <dbReference type="NCBI Taxonomy" id="2211119"/>
    <lineage>
        <taxon>Bacteria</taxon>
        <taxon>Deltaproteobacteria</taxon>
        <taxon>Bradymonadales</taxon>
        <taxon>Lujinxingiaceae</taxon>
        <taxon>Lujinxingia</taxon>
    </lineage>
</organism>
<keyword evidence="4 10" id="KW-0547">Nucleotide-binding</keyword>
<dbReference type="Pfam" id="PF22679">
    <property type="entry name" value="T1R_D3-like"/>
    <property type="match status" value="1"/>
</dbReference>
<dbReference type="GO" id="GO:0003677">
    <property type="term" value="F:DNA binding"/>
    <property type="evidence" value="ECO:0007669"/>
    <property type="project" value="UniProtKB-KW"/>
</dbReference>
<evidence type="ECO:0000256" key="11">
    <source>
        <dbReference type="SAM" id="MobiDB-lite"/>
    </source>
</evidence>
<evidence type="ECO:0000256" key="9">
    <source>
        <dbReference type="ARBA" id="ARBA00023125"/>
    </source>
</evidence>
<evidence type="ECO:0000256" key="4">
    <source>
        <dbReference type="ARBA" id="ARBA00022741"/>
    </source>
</evidence>
<dbReference type="GO" id="GO:0009035">
    <property type="term" value="F:type I site-specific deoxyribonuclease activity"/>
    <property type="evidence" value="ECO:0007669"/>
    <property type="project" value="UniProtKB-EC"/>
</dbReference>
<comment type="similarity">
    <text evidence="2 10">Belongs to the HsdR family.</text>
</comment>
<dbReference type="Pfam" id="PF04313">
    <property type="entry name" value="HSDR_N"/>
    <property type="match status" value="1"/>
</dbReference>
<protein>
    <recommendedName>
        <fullName evidence="10">Type I restriction enzyme endonuclease subunit</fullName>
        <shortName evidence="10">R protein</shortName>
        <ecNumber evidence="10">3.1.21.3</ecNumber>
    </recommendedName>
</protein>
<comment type="subunit">
    <text evidence="10">The type I restriction/modification system is composed of three polypeptides R, M and S.</text>
</comment>
<keyword evidence="6 13" id="KW-0255">Endonuclease</keyword>
<dbReference type="SMART" id="SM00487">
    <property type="entry name" value="DEXDc"/>
    <property type="match status" value="1"/>
</dbReference>
<gene>
    <name evidence="13" type="ORF">DL240_14560</name>
</gene>
<dbReference type="InterPro" id="IPR027417">
    <property type="entry name" value="P-loop_NTPase"/>
</dbReference>
<dbReference type="InterPro" id="IPR051268">
    <property type="entry name" value="Type-I_R_enzyme_R_subunit"/>
</dbReference>
<dbReference type="GO" id="GO:0005524">
    <property type="term" value="F:ATP binding"/>
    <property type="evidence" value="ECO:0007669"/>
    <property type="project" value="UniProtKB-KW"/>
</dbReference>
<dbReference type="Gene3D" id="3.90.1570.50">
    <property type="match status" value="1"/>
</dbReference>
<dbReference type="PROSITE" id="PS51192">
    <property type="entry name" value="HELICASE_ATP_BIND_1"/>
    <property type="match status" value="1"/>
</dbReference>
<dbReference type="InterPro" id="IPR055180">
    <property type="entry name" value="HsdR_RecA-like_helicase_dom_2"/>
</dbReference>
<dbReference type="CDD" id="cd22332">
    <property type="entry name" value="HsdR_N"/>
    <property type="match status" value="1"/>
</dbReference>
<dbReference type="RefSeq" id="WP_111730633.1">
    <property type="nucleotide sequence ID" value="NZ_QHKO01000007.1"/>
</dbReference>
<dbReference type="PANTHER" id="PTHR30195:SF15">
    <property type="entry name" value="TYPE I RESTRICTION ENZYME HINDI ENDONUCLEASE SUBUNIT"/>
    <property type="match status" value="1"/>
</dbReference>
<dbReference type="InterPro" id="IPR040980">
    <property type="entry name" value="SWI2_SNF2"/>
</dbReference>
<evidence type="ECO:0000256" key="3">
    <source>
        <dbReference type="ARBA" id="ARBA00022722"/>
    </source>
</evidence>
<dbReference type="PANTHER" id="PTHR30195">
    <property type="entry name" value="TYPE I SITE-SPECIFIC DEOXYRIBONUCLEASE PROTEIN SUBUNIT M AND R"/>
    <property type="match status" value="1"/>
</dbReference>
<name>A0A328C341_9DELT</name>
<keyword evidence="8 10" id="KW-0067">ATP-binding</keyword>
<dbReference type="EMBL" id="QHKO01000007">
    <property type="protein sequence ID" value="RAL20902.1"/>
    <property type="molecule type" value="Genomic_DNA"/>
</dbReference>
<dbReference type="InterPro" id="IPR014001">
    <property type="entry name" value="Helicase_ATP-bd"/>
</dbReference>
<dbReference type="Pfam" id="PF18766">
    <property type="entry name" value="SWI2_SNF2"/>
    <property type="match status" value="1"/>
</dbReference>
<keyword evidence="3" id="KW-0540">Nuclease</keyword>
<dbReference type="EC" id="3.1.21.3" evidence="10"/>
<dbReference type="InterPro" id="IPR007409">
    <property type="entry name" value="Restrct_endonuc_type1_HsdR_N"/>
</dbReference>
<keyword evidence="7 10" id="KW-0378">Hydrolase</keyword>
<dbReference type="GO" id="GO:0009307">
    <property type="term" value="P:DNA restriction-modification system"/>
    <property type="evidence" value="ECO:0007669"/>
    <property type="project" value="UniProtKB-KW"/>
</dbReference>
<evidence type="ECO:0000256" key="7">
    <source>
        <dbReference type="ARBA" id="ARBA00022801"/>
    </source>
</evidence>
<dbReference type="CDD" id="cd18030">
    <property type="entry name" value="DEXHc_RE_I_HsdR"/>
    <property type="match status" value="1"/>
</dbReference>
<keyword evidence="14" id="KW-1185">Reference proteome</keyword>
<evidence type="ECO:0000256" key="1">
    <source>
        <dbReference type="ARBA" id="ARBA00000851"/>
    </source>
</evidence>
<dbReference type="NCBIfam" id="TIGR00348">
    <property type="entry name" value="hsdR"/>
    <property type="match status" value="1"/>
</dbReference>
<reference evidence="13 14" key="1">
    <citation type="submission" date="2018-05" db="EMBL/GenBank/DDBJ databases">
        <title>Lujinxingia marina gen. nov. sp. nov., a new facultative anaerobic member of the class Deltaproteobacteria, and proposal of Lujinxingaceae fam. nov.</title>
        <authorList>
            <person name="Li C.-M."/>
        </authorList>
    </citation>
    <scope>NUCLEOTIDE SEQUENCE [LARGE SCALE GENOMIC DNA]</scope>
    <source>
        <strain evidence="13 14">B210</strain>
    </source>
</reference>
<comment type="function">
    <text evidence="10">Subunit R is required for both nuclease and ATPase activities, but not for modification.</text>
</comment>
<dbReference type="AlphaFoldDB" id="A0A328C341"/>
<accession>A0A328C341</accession>
<evidence type="ECO:0000313" key="13">
    <source>
        <dbReference type="EMBL" id="RAL20902.1"/>
    </source>
</evidence>
<dbReference type="CDD" id="cd18800">
    <property type="entry name" value="SF2_C_EcoR124I-like"/>
    <property type="match status" value="1"/>
</dbReference>
<keyword evidence="5 10" id="KW-0680">Restriction system</keyword>
<dbReference type="Proteomes" id="UP000249169">
    <property type="component" value="Unassembled WGS sequence"/>
</dbReference>
<dbReference type="InterPro" id="IPR004473">
    <property type="entry name" value="Restrct_endonuc_typeI_HsdR"/>
</dbReference>
<dbReference type="OrthoDB" id="9758243at2"/>
<evidence type="ECO:0000256" key="10">
    <source>
        <dbReference type="RuleBase" id="RU364115"/>
    </source>
</evidence>
<comment type="caution">
    <text evidence="13">The sequence shown here is derived from an EMBL/GenBank/DDBJ whole genome shotgun (WGS) entry which is preliminary data.</text>
</comment>
<evidence type="ECO:0000256" key="2">
    <source>
        <dbReference type="ARBA" id="ARBA00008598"/>
    </source>
</evidence>
<feature type="domain" description="Helicase ATP-binding" evidence="12">
    <location>
        <begin position="263"/>
        <end position="446"/>
    </location>
</feature>
<evidence type="ECO:0000256" key="6">
    <source>
        <dbReference type="ARBA" id="ARBA00022759"/>
    </source>
</evidence>